<sequence>MSSQASSSSVDSRVTTAIVSTVAALATASIVYQQVAARAKKQSRYKYVQKEIETENKARDDDNVVLSIISEFDDFKLEYGATVEDANKKRTQKYYQLARDAHLFDLVPAVRSYPRLRNEREAEMKRIFRYQGQNKSHRTVLVMLDDTSASMLCEARADILRPFDYSHDPKTSTKAWIPAASILPKEHLHVTIATPWWWHGMRPGNEQLSQELVARFRQALVLEFHHAFQLELERIVLLGGKTLVALWRCVGERSAGDYTIFDRHGEGQDPIVKLRRDIVQCFTGEANNNYASGQEPLTYAHRHFVEDPITPTTTTIEEAPSTKPKRRNTIELKTPGLGDRDGFIHTTLARLPISCLAMSDFELEPVHRLAREATATYCGHRMVVDKFRFVETTGEGGESNPCVAPIFDETVEAPRRIVAMGNVQEIMDLHAPKIVDRNATIGNLPPSHASKPSMDGLFIDPSDDDHQGNSRLWPKQQGVNTDEVQSAVAATGLGNPLQD</sequence>
<evidence type="ECO:0000313" key="3">
    <source>
        <dbReference type="Proteomes" id="UP001153069"/>
    </source>
</evidence>
<dbReference type="AlphaFoldDB" id="A0A9N8DSL3"/>
<reference evidence="2" key="1">
    <citation type="submission" date="2020-06" db="EMBL/GenBank/DDBJ databases">
        <authorList>
            <consortium name="Plant Systems Biology data submission"/>
        </authorList>
    </citation>
    <scope>NUCLEOTIDE SEQUENCE</scope>
    <source>
        <strain evidence="2">D6</strain>
    </source>
</reference>
<dbReference type="EMBL" id="CAICTM010000220">
    <property type="protein sequence ID" value="CAB9505174.1"/>
    <property type="molecule type" value="Genomic_DNA"/>
</dbReference>
<dbReference type="Proteomes" id="UP001153069">
    <property type="component" value="Unassembled WGS sequence"/>
</dbReference>
<dbReference type="OrthoDB" id="43421at2759"/>
<evidence type="ECO:0000313" key="2">
    <source>
        <dbReference type="EMBL" id="CAB9505174.1"/>
    </source>
</evidence>
<comment type="caution">
    <text evidence="2">The sequence shown here is derived from an EMBL/GenBank/DDBJ whole genome shotgun (WGS) entry which is preliminary data.</text>
</comment>
<name>A0A9N8DSL3_9STRA</name>
<accession>A0A9N8DSL3</accession>
<feature type="region of interest" description="Disordered" evidence="1">
    <location>
        <begin position="442"/>
        <end position="499"/>
    </location>
</feature>
<evidence type="ECO:0000256" key="1">
    <source>
        <dbReference type="SAM" id="MobiDB-lite"/>
    </source>
</evidence>
<keyword evidence="3" id="KW-1185">Reference proteome</keyword>
<organism evidence="2 3">
    <name type="scientific">Seminavis robusta</name>
    <dbReference type="NCBI Taxonomy" id="568900"/>
    <lineage>
        <taxon>Eukaryota</taxon>
        <taxon>Sar</taxon>
        <taxon>Stramenopiles</taxon>
        <taxon>Ochrophyta</taxon>
        <taxon>Bacillariophyta</taxon>
        <taxon>Bacillariophyceae</taxon>
        <taxon>Bacillariophycidae</taxon>
        <taxon>Naviculales</taxon>
        <taxon>Naviculaceae</taxon>
        <taxon>Seminavis</taxon>
    </lineage>
</organism>
<proteinExistence type="predicted"/>
<gene>
    <name evidence="2" type="ORF">SEMRO_221_G090950.1</name>
</gene>
<protein>
    <submittedName>
        <fullName evidence="2">Uncharacterized protein</fullName>
    </submittedName>
</protein>